<dbReference type="GeneID" id="27344622"/>
<dbReference type="Pfam" id="PF00071">
    <property type="entry name" value="Ras"/>
    <property type="match status" value="1"/>
</dbReference>
<evidence type="ECO:0000313" key="2">
    <source>
        <dbReference type="EMBL" id="KIW29625.1"/>
    </source>
</evidence>
<dbReference type="GO" id="GO:0003924">
    <property type="term" value="F:GTPase activity"/>
    <property type="evidence" value="ECO:0007669"/>
    <property type="project" value="InterPro"/>
</dbReference>
<dbReference type="InterPro" id="IPR001806">
    <property type="entry name" value="Small_GTPase"/>
</dbReference>
<dbReference type="SMART" id="SM00173">
    <property type="entry name" value="RAS"/>
    <property type="match status" value="1"/>
</dbReference>
<dbReference type="Gene3D" id="3.40.50.300">
    <property type="entry name" value="P-loop containing nucleotide triphosphate hydrolases"/>
    <property type="match status" value="1"/>
</dbReference>
<dbReference type="SUPFAM" id="SSF52540">
    <property type="entry name" value="P-loop containing nucleoside triphosphate hydrolases"/>
    <property type="match status" value="1"/>
</dbReference>
<keyword evidence="1" id="KW-0547">Nucleotide-binding</keyword>
<reference evidence="2 3" key="1">
    <citation type="submission" date="2015-01" db="EMBL/GenBank/DDBJ databases">
        <title>The Genome Sequence of Cladophialophora immunda CBS83496.</title>
        <authorList>
            <consortium name="The Broad Institute Genomics Platform"/>
            <person name="Cuomo C."/>
            <person name="de Hoog S."/>
            <person name="Gorbushina A."/>
            <person name="Stielow B."/>
            <person name="Teixiera M."/>
            <person name="Abouelleil A."/>
            <person name="Chapman S.B."/>
            <person name="Priest M."/>
            <person name="Young S.K."/>
            <person name="Wortman J."/>
            <person name="Nusbaum C."/>
            <person name="Birren B."/>
        </authorList>
    </citation>
    <scope>NUCLEOTIDE SEQUENCE [LARGE SCALE GENOMIC DNA]</scope>
    <source>
        <strain evidence="2 3">CBS 83496</strain>
    </source>
</reference>
<dbReference type="SMART" id="SM00175">
    <property type="entry name" value="RAB"/>
    <property type="match status" value="1"/>
</dbReference>
<sequence length="150" mass="16847">MGVVGDQGVGKSRLIHQYLWGKFMDDYQDECIYQKLIVIGPATIDLKIIGIQASQCKILKYDAVIFVFDTQVSSTLDMIEAYTERLDTLQQCPSHALVGTKTDCDPQQVRFETGSALAEALCAEYSHLSAFNEVKVQHLFDIILRQRIDG</sequence>
<name>A0A0D2CHH0_9EURO</name>
<dbReference type="VEuPathDB" id="FungiDB:PV07_05428"/>
<gene>
    <name evidence="2" type="ORF">PV07_05428</name>
</gene>
<dbReference type="PANTHER" id="PTHR47978">
    <property type="match status" value="1"/>
</dbReference>
<protein>
    <submittedName>
        <fullName evidence="2">Uncharacterized protein</fullName>
    </submittedName>
</protein>
<dbReference type="AlphaFoldDB" id="A0A0D2CHH0"/>
<dbReference type="EMBL" id="KN847042">
    <property type="protein sequence ID" value="KIW29625.1"/>
    <property type="molecule type" value="Genomic_DNA"/>
</dbReference>
<organism evidence="2 3">
    <name type="scientific">Cladophialophora immunda</name>
    <dbReference type="NCBI Taxonomy" id="569365"/>
    <lineage>
        <taxon>Eukaryota</taxon>
        <taxon>Fungi</taxon>
        <taxon>Dikarya</taxon>
        <taxon>Ascomycota</taxon>
        <taxon>Pezizomycotina</taxon>
        <taxon>Eurotiomycetes</taxon>
        <taxon>Chaetothyriomycetidae</taxon>
        <taxon>Chaetothyriales</taxon>
        <taxon>Herpotrichiellaceae</taxon>
        <taxon>Cladophialophora</taxon>
    </lineage>
</organism>
<dbReference type="STRING" id="569365.A0A0D2CHH0"/>
<dbReference type="RefSeq" id="XP_016249841.1">
    <property type="nucleotide sequence ID" value="XM_016392322.1"/>
</dbReference>
<dbReference type="OrthoDB" id="299781at2759"/>
<keyword evidence="3" id="KW-1185">Reference proteome</keyword>
<evidence type="ECO:0000256" key="1">
    <source>
        <dbReference type="ARBA" id="ARBA00022741"/>
    </source>
</evidence>
<dbReference type="HOGENOM" id="CLU_1740319_0_0_1"/>
<proteinExistence type="predicted"/>
<dbReference type="InterPro" id="IPR027417">
    <property type="entry name" value="P-loop_NTPase"/>
</dbReference>
<dbReference type="Proteomes" id="UP000054466">
    <property type="component" value="Unassembled WGS sequence"/>
</dbReference>
<accession>A0A0D2CHH0</accession>
<evidence type="ECO:0000313" key="3">
    <source>
        <dbReference type="Proteomes" id="UP000054466"/>
    </source>
</evidence>
<dbReference type="GO" id="GO:0005525">
    <property type="term" value="F:GTP binding"/>
    <property type="evidence" value="ECO:0007669"/>
    <property type="project" value="InterPro"/>
</dbReference>